<dbReference type="EMBL" id="CP106753">
    <property type="protein sequence ID" value="UXY14764.1"/>
    <property type="molecule type" value="Genomic_DNA"/>
</dbReference>
<reference evidence="1" key="1">
    <citation type="submission" date="2022-10" db="EMBL/GenBank/DDBJ databases">
        <title>Chitiniphilus purpureus sp. nov., a novel chitin-degrading bacterium isolated from crawfish pond sediment.</title>
        <authorList>
            <person name="Li K."/>
        </authorList>
    </citation>
    <scope>NUCLEOTIDE SEQUENCE</scope>
    <source>
        <strain evidence="1">CD1</strain>
    </source>
</reference>
<name>A0ABY6DK85_9NEIS</name>
<evidence type="ECO:0000313" key="1">
    <source>
        <dbReference type="EMBL" id="UXY14764.1"/>
    </source>
</evidence>
<protein>
    <submittedName>
        <fullName evidence="1">Uncharacterized protein</fullName>
    </submittedName>
</protein>
<accession>A0ABY6DK85</accession>
<dbReference type="Proteomes" id="UP001061302">
    <property type="component" value="Chromosome"/>
</dbReference>
<sequence>MEDKKANTDGTSEIAGLVAQLAEQLADLDPKQAELVMRCGEVLCDREPPIADAA</sequence>
<gene>
    <name evidence="1" type="ORF">N8I74_15785</name>
</gene>
<organism evidence="1 2">
    <name type="scientific">Chitiniphilus purpureus</name>
    <dbReference type="NCBI Taxonomy" id="2981137"/>
    <lineage>
        <taxon>Bacteria</taxon>
        <taxon>Pseudomonadati</taxon>
        <taxon>Pseudomonadota</taxon>
        <taxon>Betaproteobacteria</taxon>
        <taxon>Neisseriales</taxon>
        <taxon>Chitinibacteraceae</taxon>
        <taxon>Chitiniphilus</taxon>
    </lineage>
</organism>
<keyword evidence="2" id="KW-1185">Reference proteome</keyword>
<evidence type="ECO:0000313" key="2">
    <source>
        <dbReference type="Proteomes" id="UP001061302"/>
    </source>
</evidence>
<dbReference type="RefSeq" id="WP_263124068.1">
    <property type="nucleotide sequence ID" value="NZ_CP106753.1"/>
</dbReference>
<proteinExistence type="predicted"/>